<dbReference type="Gene3D" id="3.90.950.10">
    <property type="match status" value="1"/>
</dbReference>
<keyword evidence="6" id="KW-1185">Reference proteome</keyword>
<dbReference type="Pfam" id="PF02545">
    <property type="entry name" value="Maf"/>
    <property type="match status" value="1"/>
</dbReference>
<dbReference type="AlphaFoldDB" id="A0A1M7ZJA2"/>
<reference evidence="5 6" key="1">
    <citation type="submission" date="2016-12" db="EMBL/GenBank/DDBJ databases">
        <authorList>
            <person name="Song W.-J."/>
            <person name="Kurnit D.M."/>
        </authorList>
    </citation>
    <scope>NUCLEOTIDE SEQUENCE [LARGE SCALE GENOMIC DNA]</scope>
    <source>
        <strain evidence="5 6">DSM 19599</strain>
    </source>
</reference>
<keyword evidence="2 4" id="KW-0378">Hydrolase</keyword>
<keyword evidence="4" id="KW-0963">Cytoplasm</keyword>
<comment type="caution">
    <text evidence="4">Lacks conserved residue(s) required for the propagation of feature annotation.</text>
</comment>
<dbReference type="HAMAP" id="MF_00528">
    <property type="entry name" value="Maf"/>
    <property type="match status" value="1"/>
</dbReference>
<comment type="catalytic activity">
    <reaction evidence="4">
        <text>a 2'-deoxyribonucleoside 5'-triphosphate + H2O = a 2'-deoxyribonucleoside 5'-phosphate + diphosphate + H(+)</text>
        <dbReference type="Rhea" id="RHEA:44644"/>
        <dbReference type="ChEBI" id="CHEBI:15377"/>
        <dbReference type="ChEBI" id="CHEBI:15378"/>
        <dbReference type="ChEBI" id="CHEBI:33019"/>
        <dbReference type="ChEBI" id="CHEBI:61560"/>
        <dbReference type="ChEBI" id="CHEBI:65317"/>
        <dbReference type="EC" id="3.6.1.9"/>
    </reaction>
</comment>
<dbReference type="EC" id="3.6.1.9" evidence="4"/>
<dbReference type="GO" id="GO:0009117">
    <property type="term" value="P:nucleotide metabolic process"/>
    <property type="evidence" value="ECO:0007669"/>
    <property type="project" value="UniProtKB-KW"/>
</dbReference>
<comment type="subcellular location">
    <subcellularLocation>
        <location evidence="4">Cytoplasm</location>
    </subcellularLocation>
</comment>
<dbReference type="RefSeq" id="WP_244530828.1">
    <property type="nucleotide sequence ID" value="NZ_FRXO01000003.1"/>
</dbReference>
<dbReference type="PIRSF" id="PIRSF006305">
    <property type="entry name" value="Maf"/>
    <property type="match status" value="1"/>
</dbReference>
<dbReference type="InterPro" id="IPR029001">
    <property type="entry name" value="ITPase-like_fam"/>
</dbReference>
<evidence type="ECO:0000313" key="5">
    <source>
        <dbReference type="EMBL" id="SHO64990.1"/>
    </source>
</evidence>
<evidence type="ECO:0000256" key="1">
    <source>
        <dbReference type="ARBA" id="ARBA00001968"/>
    </source>
</evidence>
<gene>
    <name evidence="5" type="ORF">SAMN02745172_01933</name>
</gene>
<comment type="function">
    <text evidence="4">Nucleoside triphosphate pyrophosphatase. May have a dual role in cell division arrest and in preventing the incorporation of modified nucleotides into cellular nucleic acids.</text>
</comment>
<evidence type="ECO:0000256" key="3">
    <source>
        <dbReference type="ARBA" id="ARBA00023080"/>
    </source>
</evidence>
<organism evidence="5 6">
    <name type="scientific">Pseudoxanthobacter soli DSM 19599</name>
    <dbReference type="NCBI Taxonomy" id="1123029"/>
    <lineage>
        <taxon>Bacteria</taxon>
        <taxon>Pseudomonadati</taxon>
        <taxon>Pseudomonadota</taxon>
        <taxon>Alphaproteobacteria</taxon>
        <taxon>Hyphomicrobiales</taxon>
        <taxon>Segnochrobactraceae</taxon>
        <taxon>Pseudoxanthobacter</taxon>
    </lineage>
</organism>
<protein>
    <recommendedName>
        <fullName evidence="4">Nucleoside triphosphate pyrophosphatase</fullName>
        <ecNumber evidence="4">3.6.1.9</ecNumber>
    </recommendedName>
    <alternativeName>
        <fullName evidence="4">Nucleotide pyrophosphatase</fullName>
        <shortName evidence="4">Nucleotide PPase</shortName>
    </alternativeName>
</protein>
<sequence length="219" mass="22982">MVYDGADVVRHSPEVSFVTMPIVLASRSAARIRMLAEAGISVLAVPADLDERAVEQPMAAAGARPDEIALALAAKKADAVAVLHPDAIVIGCDQTLDLDGVKFDKAPSPQAAAAQLRELRGRTHVLHSAVCVIEPGSAAYPAWSHVSAARLTMRPFSDTFLDAYVAAEGEALTGTVGAYRLEGRGVQLFSAVDGDFFTVLGLPLLALAERLRTIGVLPS</sequence>
<name>A0A1M7ZJA2_9HYPH</name>
<comment type="catalytic activity">
    <reaction evidence="4">
        <text>a ribonucleoside 5'-triphosphate + H2O = a ribonucleoside 5'-phosphate + diphosphate + H(+)</text>
        <dbReference type="Rhea" id="RHEA:23996"/>
        <dbReference type="ChEBI" id="CHEBI:15377"/>
        <dbReference type="ChEBI" id="CHEBI:15378"/>
        <dbReference type="ChEBI" id="CHEBI:33019"/>
        <dbReference type="ChEBI" id="CHEBI:58043"/>
        <dbReference type="ChEBI" id="CHEBI:61557"/>
        <dbReference type="EC" id="3.6.1.9"/>
    </reaction>
</comment>
<dbReference type="GO" id="GO:0047429">
    <property type="term" value="F:nucleoside triphosphate diphosphatase activity"/>
    <property type="evidence" value="ECO:0007669"/>
    <property type="project" value="UniProtKB-EC"/>
</dbReference>
<dbReference type="PANTHER" id="PTHR43213">
    <property type="entry name" value="BIFUNCTIONAL DTTP/UTP PYROPHOSPHATASE/METHYLTRANSFERASE PROTEIN-RELATED"/>
    <property type="match status" value="1"/>
</dbReference>
<dbReference type="EMBL" id="FRXO01000003">
    <property type="protein sequence ID" value="SHO64990.1"/>
    <property type="molecule type" value="Genomic_DNA"/>
</dbReference>
<evidence type="ECO:0000256" key="4">
    <source>
        <dbReference type="HAMAP-Rule" id="MF_00528"/>
    </source>
</evidence>
<dbReference type="SUPFAM" id="SSF52972">
    <property type="entry name" value="ITPase-like"/>
    <property type="match status" value="1"/>
</dbReference>
<dbReference type="GO" id="GO:0005737">
    <property type="term" value="C:cytoplasm"/>
    <property type="evidence" value="ECO:0007669"/>
    <property type="project" value="UniProtKB-SubCell"/>
</dbReference>
<dbReference type="PANTHER" id="PTHR43213:SF5">
    <property type="entry name" value="BIFUNCTIONAL DTTP_UTP PYROPHOSPHATASE_METHYLTRANSFERASE PROTEIN-RELATED"/>
    <property type="match status" value="1"/>
</dbReference>
<keyword evidence="3 4" id="KW-0546">Nucleotide metabolism</keyword>
<dbReference type="InterPro" id="IPR003697">
    <property type="entry name" value="Maf-like"/>
</dbReference>
<comment type="cofactor">
    <cofactor evidence="1 4">
        <name>a divalent metal cation</name>
        <dbReference type="ChEBI" id="CHEBI:60240"/>
    </cofactor>
</comment>
<dbReference type="Proteomes" id="UP000186406">
    <property type="component" value="Unassembled WGS sequence"/>
</dbReference>
<comment type="similarity">
    <text evidence="4">Belongs to the Maf family.</text>
</comment>
<evidence type="ECO:0000313" key="6">
    <source>
        <dbReference type="Proteomes" id="UP000186406"/>
    </source>
</evidence>
<proteinExistence type="inferred from homology"/>
<accession>A0A1M7ZJA2</accession>
<dbReference type="STRING" id="1123029.SAMN02745172_01933"/>
<evidence type="ECO:0000256" key="2">
    <source>
        <dbReference type="ARBA" id="ARBA00022801"/>
    </source>
</evidence>
<feature type="active site" description="Proton acceptor" evidence="4">
    <location>
        <position position="93"/>
    </location>
</feature>